<evidence type="ECO:0000313" key="2">
    <source>
        <dbReference type="EMBL" id="OLP51829.1"/>
    </source>
</evidence>
<evidence type="ECO:0000256" key="1">
    <source>
        <dbReference type="SAM" id="MobiDB-lite"/>
    </source>
</evidence>
<dbReference type="STRING" id="887144.BJF91_23115"/>
<dbReference type="InterPro" id="IPR016024">
    <property type="entry name" value="ARM-type_fold"/>
</dbReference>
<dbReference type="SUPFAM" id="SSF48371">
    <property type="entry name" value="ARM repeat"/>
    <property type="match status" value="1"/>
</dbReference>
<protein>
    <submittedName>
        <fullName evidence="2">Uncharacterized protein</fullName>
    </submittedName>
</protein>
<gene>
    <name evidence="2" type="ORF">BJF91_23115</name>
</gene>
<dbReference type="EMBL" id="MKIN01000018">
    <property type="protein sequence ID" value="OLP51829.1"/>
    <property type="molecule type" value="Genomic_DNA"/>
</dbReference>
<sequence length="385" mass="45042">MAHRLAKFVRKLVQIFRLKLKHPRNRAPTPNRAHKSEQPPPFVADEPRAEMRLDDQTSTKYHFASSSTLLAILDDVESSYDFQKTQKVVKAALRYDPSWWSESFNTQWVKQHERQLNACQALSQIFLFHDDGFLRQMALERLASPLNHPFVAYGLGLRLNDWVPEIRRVAKITFDRCYASTPPEIWEEALWHLLPRSTEWRRWFMQQKHEEVLYSAAANRQEQLQGLVSRLAASRSSGSTTMFRLLARSPNFDRFLPDLALGACQPHVRTLALVSIMEREARWSTGKFERVWHDKVFGRYQDKEIWRTRPLTLDVDIVPILTASLHDRSSLVRRRALDLLTRRRDEDELKPLVQKTLVDLANDPNPAVQGRLDFLRRSQQPGFKI</sequence>
<comment type="caution">
    <text evidence="2">The sequence shown here is derived from an EMBL/GenBank/DDBJ whole genome shotgun (WGS) entry which is preliminary data.</text>
</comment>
<organism evidence="2 3">
    <name type="scientific">Allorhizobium taibaishanense</name>
    <dbReference type="NCBI Taxonomy" id="887144"/>
    <lineage>
        <taxon>Bacteria</taxon>
        <taxon>Pseudomonadati</taxon>
        <taxon>Pseudomonadota</taxon>
        <taxon>Alphaproteobacteria</taxon>
        <taxon>Hyphomicrobiales</taxon>
        <taxon>Rhizobiaceae</taxon>
        <taxon>Rhizobium/Agrobacterium group</taxon>
        <taxon>Allorhizobium</taxon>
    </lineage>
</organism>
<dbReference type="AlphaFoldDB" id="A0A1Q9AAE1"/>
<reference evidence="2 3" key="1">
    <citation type="submission" date="2016-09" db="EMBL/GenBank/DDBJ databases">
        <title>Rhizobium oryziradicis sp. nov., isolated from the root of rice.</title>
        <authorList>
            <person name="Zhao J."/>
            <person name="Zhang X."/>
        </authorList>
    </citation>
    <scope>NUCLEOTIDE SEQUENCE [LARGE SCALE GENOMIC DNA]</scope>
    <source>
        <strain evidence="2 3">14971</strain>
    </source>
</reference>
<dbReference type="Proteomes" id="UP000185598">
    <property type="component" value="Unassembled WGS sequence"/>
</dbReference>
<accession>A0A1Q9AAE1</accession>
<evidence type="ECO:0000313" key="3">
    <source>
        <dbReference type="Proteomes" id="UP000185598"/>
    </source>
</evidence>
<feature type="region of interest" description="Disordered" evidence="1">
    <location>
        <begin position="23"/>
        <end position="45"/>
    </location>
</feature>
<proteinExistence type="predicted"/>
<name>A0A1Q9AAE1_9HYPH</name>
<keyword evidence="3" id="KW-1185">Reference proteome</keyword>